<gene>
    <name evidence="1" type="ORF">METZ01_LOCUS394874</name>
</gene>
<accession>A0A382V6E8</accession>
<dbReference type="PANTHER" id="PTHR39337">
    <property type="entry name" value="BLR5642 PROTEIN"/>
    <property type="match status" value="1"/>
</dbReference>
<dbReference type="EMBL" id="UINC01149504">
    <property type="protein sequence ID" value="SVD42020.1"/>
    <property type="molecule type" value="Genomic_DNA"/>
</dbReference>
<protein>
    <recommendedName>
        <fullName evidence="2">DUF488 domain-containing protein</fullName>
    </recommendedName>
</protein>
<proteinExistence type="predicted"/>
<dbReference type="Pfam" id="PF04343">
    <property type="entry name" value="DUF488"/>
    <property type="match status" value="1"/>
</dbReference>
<name>A0A382V6E8_9ZZZZ</name>
<dbReference type="InterPro" id="IPR007438">
    <property type="entry name" value="DUF488"/>
</dbReference>
<organism evidence="1">
    <name type="scientific">marine metagenome</name>
    <dbReference type="NCBI Taxonomy" id="408172"/>
    <lineage>
        <taxon>unclassified sequences</taxon>
        <taxon>metagenomes</taxon>
        <taxon>ecological metagenomes</taxon>
    </lineage>
</organism>
<dbReference type="AlphaFoldDB" id="A0A382V6E8"/>
<evidence type="ECO:0000313" key="1">
    <source>
        <dbReference type="EMBL" id="SVD42020.1"/>
    </source>
</evidence>
<dbReference type="PANTHER" id="PTHR39337:SF1">
    <property type="entry name" value="BLR5642 PROTEIN"/>
    <property type="match status" value="1"/>
</dbReference>
<feature type="non-terminal residue" evidence="1">
    <location>
        <position position="1"/>
    </location>
</feature>
<sequence length="145" mass="16767">VDLHTVGFTKHSAEEFFGLLIGAGVTRLIDVRLRNVSQLAGFAKRDDLKFFLRKLCDADYVHQPLLAPSQELLDSYKKDLISWDEYENRFLELMATRKIENEVGADLFEGTPVLLCSEHSPEHCHRRLVGEYLNDRWGDVQMHHL</sequence>
<evidence type="ECO:0008006" key="2">
    <source>
        <dbReference type="Google" id="ProtNLM"/>
    </source>
</evidence>
<reference evidence="1" key="1">
    <citation type="submission" date="2018-05" db="EMBL/GenBank/DDBJ databases">
        <authorList>
            <person name="Lanie J.A."/>
            <person name="Ng W.-L."/>
            <person name="Kazmierczak K.M."/>
            <person name="Andrzejewski T.M."/>
            <person name="Davidsen T.M."/>
            <person name="Wayne K.J."/>
            <person name="Tettelin H."/>
            <person name="Glass J.I."/>
            <person name="Rusch D."/>
            <person name="Podicherti R."/>
            <person name="Tsui H.-C.T."/>
            <person name="Winkler M.E."/>
        </authorList>
    </citation>
    <scope>NUCLEOTIDE SEQUENCE</scope>
</reference>